<comment type="caution">
    <text evidence="3">The sequence shown here is derived from an EMBL/GenBank/DDBJ whole genome shotgun (WGS) entry which is preliminary data.</text>
</comment>
<evidence type="ECO:0000256" key="1">
    <source>
        <dbReference type="SAM" id="Phobius"/>
    </source>
</evidence>
<keyword evidence="1" id="KW-0472">Membrane</keyword>
<feature type="transmembrane region" description="Helical" evidence="1">
    <location>
        <begin position="173"/>
        <end position="193"/>
    </location>
</feature>
<protein>
    <submittedName>
        <fullName evidence="3">Uncharacterized protein</fullName>
    </submittedName>
</protein>
<keyword evidence="1" id="KW-1133">Transmembrane helix</keyword>
<proteinExistence type="predicted"/>
<feature type="chain" id="PRO_5004975049" evidence="2">
    <location>
        <begin position="17"/>
        <end position="259"/>
    </location>
</feature>
<accession>X6M014</accession>
<keyword evidence="4" id="KW-1185">Reference proteome</keyword>
<evidence type="ECO:0000313" key="4">
    <source>
        <dbReference type="Proteomes" id="UP000023152"/>
    </source>
</evidence>
<name>X6M014_RETFI</name>
<evidence type="ECO:0000256" key="2">
    <source>
        <dbReference type="SAM" id="SignalP"/>
    </source>
</evidence>
<dbReference type="Proteomes" id="UP000023152">
    <property type="component" value="Unassembled WGS sequence"/>
</dbReference>
<feature type="signal peptide" evidence="2">
    <location>
        <begin position="1"/>
        <end position="16"/>
    </location>
</feature>
<evidence type="ECO:0000313" key="3">
    <source>
        <dbReference type="EMBL" id="ETO06330.1"/>
    </source>
</evidence>
<dbReference type="AlphaFoldDB" id="X6M014"/>
<feature type="transmembrane region" description="Helical" evidence="1">
    <location>
        <begin position="102"/>
        <end position="123"/>
    </location>
</feature>
<keyword evidence="1" id="KW-0812">Transmembrane</keyword>
<reference evidence="3 4" key="1">
    <citation type="journal article" date="2013" name="Curr. Biol.">
        <title>The Genome of the Foraminiferan Reticulomyxa filosa.</title>
        <authorList>
            <person name="Glockner G."/>
            <person name="Hulsmann N."/>
            <person name="Schleicher M."/>
            <person name="Noegel A.A."/>
            <person name="Eichinger L."/>
            <person name="Gallinger C."/>
            <person name="Pawlowski J."/>
            <person name="Sierra R."/>
            <person name="Euteneuer U."/>
            <person name="Pillet L."/>
            <person name="Moustafa A."/>
            <person name="Platzer M."/>
            <person name="Groth M."/>
            <person name="Szafranski K."/>
            <person name="Schliwa M."/>
        </authorList>
    </citation>
    <scope>NUCLEOTIDE SEQUENCE [LARGE SCALE GENOMIC DNA]</scope>
</reference>
<dbReference type="EMBL" id="ASPP01027231">
    <property type="protein sequence ID" value="ETO06330.1"/>
    <property type="molecule type" value="Genomic_DNA"/>
</dbReference>
<keyword evidence="2" id="KW-0732">Signal</keyword>
<gene>
    <name evidence="3" type="ORF">RFI_31067</name>
</gene>
<organism evidence="3 4">
    <name type="scientific">Reticulomyxa filosa</name>
    <dbReference type="NCBI Taxonomy" id="46433"/>
    <lineage>
        <taxon>Eukaryota</taxon>
        <taxon>Sar</taxon>
        <taxon>Rhizaria</taxon>
        <taxon>Retaria</taxon>
        <taxon>Foraminifera</taxon>
        <taxon>Monothalamids</taxon>
        <taxon>Reticulomyxidae</taxon>
        <taxon>Reticulomyxa</taxon>
    </lineage>
</organism>
<sequence>MKTLTFFITWFSQVAVRLKNTTNVVSNEKYFLLHVAFAKNLKNSTNFNKQVRKVVKIFHPVAVDLFKTQQKLFCQDIKNKLKNNISQKIRQMPHICHRCHKWIIYHHFIFFILFFFTYLFYLLSPPVHHFVFAPFDLFKHNRLVYQNIKKIKKQFYFRKRSDRRVVTSYPKCIVKVFILFYYFFFFILHAFFIKRKKTNKKTHLTIGHAHMVQEKKNTKNKLKFLELFVPFAKKGKTKRTDNKCSMGKKKLNNNKLLTF</sequence>